<sequence>MTAKRHIRGVSLKSYVIELFKKGHHNNTLFATKNKRIKTRISKVENSEFFNATLWQIYFQACLFICYRANWEASYFRKKSQASKTEEIGNKNICCMIKNKYKVELKKMVESLQEQNCDYKKRNGRLQSTLRKTFIRQPRGKSLYRQEKARQKMAKTECLTNESNIQNSLNSSCIKANTQPNDAEILAMFDKIRQQIEQSVNAENTAKVPVAPPCALNGRQEEKNNSDKESRVLSKSEEFALEEICKELKDKKTQIAMLTSQYDQLQVMQA</sequence>
<organism evidence="3 4">
    <name type="scientific">Reticulomyxa filosa</name>
    <dbReference type="NCBI Taxonomy" id="46433"/>
    <lineage>
        <taxon>Eukaryota</taxon>
        <taxon>Sar</taxon>
        <taxon>Rhizaria</taxon>
        <taxon>Retaria</taxon>
        <taxon>Foraminifera</taxon>
        <taxon>Monothalamids</taxon>
        <taxon>Reticulomyxidae</taxon>
        <taxon>Reticulomyxa</taxon>
    </lineage>
</organism>
<name>X6P9I2_RETFI</name>
<dbReference type="AlphaFoldDB" id="X6P9I2"/>
<dbReference type="EMBL" id="ASPP01002699">
    <property type="protein sequence ID" value="ETO34292.1"/>
    <property type="molecule type" value="Genomic_DNA"/>
</dbReference>
<keyword evidence="1" id="KW-0175">Coiled coil</keyword>
<keyword evidence="4" id="KW-1185">Reference proteome</keyword>
<evidence type="ECO:0000256" key="1">
    <source>
        <dbReference type="SAM" id="Coils"/>
    </source>
</evidence>
<reference evidence="3 4" key="1">
    <citation type="journal article" date="2013" name="Curr. Biol.">
        <title>The Genome of the Foraminiferan Reticulomyxa filosa.</title>
        <authorList>
            <person name="Glockner G."/>
            <person name="Hulsmann N."/>
            <person name="Schleicher M."/>
            <person name="Noegel A.A."/>
            <person name="Eichinger L."/>
            <person name="Gallinger C."/>
            <person name="Pawlowski J."/>
            <person name="Sierra R."/>
            <person name="Euteneuer U."/>
            <person name="Pillet L."/>
            <person name="Moustafa A."/>
            <person name="Platzer M."/>
            <person name="Groth M."/>
            <person name="Szafranski K."/>
            <person name="Schliwa M."/>
        </authorList>
    </citation>
    <scope>NUCLEOTIDE SEQUENCE [LARGE SCALE GENOMIC DNA]</scope>
</reference>
<protein>
    <submittedName>
        <fullName evidence="3">Uncharacterized protein</fullName>
    </submittedName>
</protein>
<feature type="coiled-coil region" evidence="1">
    <location>
        <begin position="241"/>
        <end position="268"/>
    </location>
</feature>
<evidence type="ECO:0000313" key="4">
    <source>
        <dbReference type="Proteomes" id="UP000023152"/>
    </source>
</evidence>
<dbReference type="Proteomes" id="UP000023152">
    <property type="component" value="Unassembled WGS sequence"/>
</dbReference>
<gene>
    <name evidence="3" type="ORF">RFI_02803</name>
</gene>
<feature type="region of interest" description="Disordered" evidence="2">
    <location>
        <begin position="211"/>
        <end position="231"/>
    </location>
</feature>
<proteinExistence type="predicted"/>
<accession>X6P9I2</accession>
<evidence type="ECO:0000256" key="2">
    <source>
        <dbReference type="SAM" id="MobiDB-lite"/>
    </source>
</evidence>
<feature type="compositionally biased region" description="Basic and acidic residues" evidence="2">
    <location>
        <begin position="219"/>
        <end position="231"/>
    </location>
</feature>
<evidence type="ECO:0000313" key="3">
    <source>
        <dbReference type="EMBL" id="ETO34292.1"/>
    </source>
</evidence>
<comment type="caution">
    <text evidence="3">The sequence shown here is derived from an EMBL/GenBank/DDBJ whole genome shotgun (WGS) entry which is preliminary data.</text>
</comment>